<evidence type="ECO:0000313" key="1">
    <source>
        <dbReference type="EMBL" id="WOA50884.1"/>
    </source>
</evidence>
<dbReference type="EMBL" id="CP136339">
    <property type="protein sequence ID" value="WOA50884.1"/>
    <property type="molecule type" value="Genomic_DNA"/>
</dbReference>
<evidence type="ECO:0000313" key="2">
    <source>
        <dbReference type="EMBL" id="WOA50893.1"/>
    </source>
</evidence>
<protein>
    <submittedName>
        <fullName evidence="1">Uncharacterized protein</fullName>
    </submittedName>
</protein>
<gene>
    <name evidence="1" type="ORF">RXA29_13070</name>
    <name evidence="2" type="ORF">RXA29_13115</name>
</gene>
<sequence length="142" mass="16087">MDTISDFKLMDSLGGYDKAANPKGLGLFNLLPHGVTWLCNGKRHEIKHGNKIIPLLLKENDGIALIKSPFNKKDNQAYIVTPSNKIKWNVGDLLKKHIEGAIFLDVYFILDELFFFVNLDGRDYRFAFEPKTGEIGKLIASY</sequence>
<name>A0AAX4ETU9_9GAMM</name>
<dbReference type="EMBL" id="CP136339">
    <property type="protein sequence ID" value="WOA50893.1"/>
    <property type="molecule type" value="Genomic_DNA"/>
</dbReference>
<organism evidence="1 3">
    <name type="scientific">Dickeya solani</name>
    <dbReference type="NCBI Taxonomy" id="1089444"/>
    <lineage>
        <taxon>Bacteria</taxon>
        <taxon>Pseudomonadati</taxon>
        <taxon>Pseudomonadota</taxon>
        <taxon>Gammaproteobacteria</taxon>
        <taxon>Enterobacterales</taxon>
        <taxon>Pectobacteriaceae</taxon>
        <taxon>Dickeya</taxon>
    </lineage>
</organism>
<reference evidence="1" key="1">
    <citation type="submission" date="2023-10" db="EMBL/GenBank/DDBJ databases">
        <title>Clonality and diversity in the soft rot Dickeya solani phytopathogen.</title>
        <authorList>
            <person name="Pedron J."/>
            <person name="Van Gijsegem F."/>
            <person name="Portier P."/>
            <person name="Taghouti G."/>
        </authorList>
    </citation>
    <scope>NUCLEOTIDE SEQUENCE</scope>
    <source>
        <strain evidence="1">CFBP5647</strain>
    </source>
</reference>
<dbReference type="AlphaFoldDB" id="A0AAX4ETU9"/>
<proteinExistence type="predicted"/>
<dbReference type="Proteomes" id="UP001304423">
    <property type="component" value="Chromosome"/>
</dbReference>
<evidence type="ECO:0000313" key="3">
    <source>
        <dbReference type="Proteomes" id="UP001304423"/>
    </source>
</evidence>
<accession>A0AAX4ETU9</accession>
<dbReference type="RefSeq" id="WP_316391601.1">
    <property type="nucleotide sequence ID" value="NZ_CP136339.1"/>
</dbReference>